<keyword evidence="6" id="KW-0902">Two-component regulatory system</keyword>
<dbReference type="PANTHER" id="PTHR45453">
    <property type="entry name" value="PHOSPHATE REGULON SENSOR PROTEIN PHOR"/>
    <property type="match status" value="1"/>
</dbReference>
<dbReference type="SMART" id="SM00388">
    <property type="entry name" value="HisKA"/>
    <property type="match status" value="1"/>
</dbReference>
<keyword evidence="3" id="KW-0597">Phosphoprotein</keyword>
<evidence type="ECO:0000259" key="8">
    <source>
        <dbReference type="PROSITE" id="PS50109"/>
    </source>
</evidence>
<proteinExistence type="predicted"/>
<evidence type="ECO:0000313" key="10">
    <source>
        <dbReference type="Proteomes" id="UP000521017"/>
    </source>
</evidence>
<dbReference type="CDD" id="cd00075">
    <property type="entry name" value="HATPase"/>
    <property type="match status" value="1"/>
</dbReference>
<dbReference type="CDD" id="cd00082">
    <property type="entry name" value="HisKA"/>
    <property type="match status" value="1"/>
</dbReference>
<dbReference type="SMART" id="SM00387">
    <property type="entry name" value="HATPase_c"/>
    <property type="match status" value="1"/>
</dbReference>
<dbReference type="GO" id="GO:0005886">
    <property type="term" value="C:plasma membrane"/>
    <property type="evidence" value="ECO:0007669"/>
    <property type="project" value="TreeGrafter"/>
</dbReference>
<comment type="catalytic activity">
    <reaction evidence="1">
        <text>ATP + protein L-histidine = ADP + protein N-phospho-L-histidine.</text>
        <dbReference type="EC" id="2.7.13.3"/>
    </reaction>
</comment>
<dbReference type="Gene3D" id="3.30.565.10">
    <property type="entry name" value="Histidine kinase-like ATPase, C-terminal domain"/>
    <property type="match status" value="1"/>
</dbReference>
<evidence type="ECO:0000313" key="9">
    <source>
        <dbReference type="EMBL" id="MBB6500997.1"/>
    </source>
</evidence>
<dbReference type="PANTHER" id="PTHR45453:SF1">
    <property type="entry name" value="PHOSPHATE REGULON SENSOR PROTEIN PHOR"/>
    <property type="match status" value="1"/>
</dbReference>
<evidence type="ECO:0000256" key="6">
    <source>
        <dbReference type="ARBA" id="ARBA00023012"/>
    </source>
</evidence>
<evidence type="ECO:0000256" key="2">
    <source>
        <dbReference type="ARBA" id="ARBA00012438"/>
    </source>
</evidence>
<evidence type="ECO:0000256" key="4">
    <source>
        <dbReference type="ARBA" id="ARBA00022679"/>
    </source>
</evidence>
<dbReference type="InterPro" id="IPR004358">
    <property type="entry name" value="Sig_transdc_His_kin-like_C"/>
</dbReference>
<protein>
    <recommendedName>
        <fullName evidence="2">histidine kinase</fullName>
        <ecNumber evidence="2">2.7.13.3</ecNumber>
    </recommendedName>
</protein>
<accession>A0A7X0J6Z3</accession>
<keyword evidence="7" id="KW-1133">Transmembrane helix</keyword>
<dbReference type="SUPFAM" id="SSF47384">
    <property type="entry name" value="Homodimeric domain of signal transducing histidine kinase"/>
    <property type="match status" value="1"/>
</dbReference>
<name>A0A7X0J6Z3_9SPHI</name>
<dbReference type="GO" id="GO:0016036">
    <property type="term" value="P:cellular response to phosphate starvation"/>
    <property type="evidence" value="ECO:0007669"/>
    <property type="project" value="TreeGrafter"/>
</dbReference>
<dbReference type="InterPro" id="IPR005467">
    <property type="entry name" value="His_kinase_dom"/>
</dbReference>
<dbReference type="AlphaFoldDB" id="A0A7X0J6Z3"/>
<dbReference type="GO" id="GO:0000155">
    <property type="term" value="F:phosphorelay sensor kinase activity"/>
    <property type="evidence" value="ECO:0007669"/>
    <property type="project" value="InterPro"/>
</dbReference>
<evidence type="ECO:0000256" key="1">
    <source>
        <dbReference type="ARBA" id="ARBA00000085"/>
    </source>
</evidence>
<dbReference type="SUPFAM" id="SSF55874">
    <property type="entry name" value="ATPase domain of HSP90 chaperone/DNA topoisomerase II/histidine kinase"/>
    <property type="match status" value="1"/>
</dbReference>
<reference evidence="9 10" key="1">
    <citation type="submission" date="2020-08" db="EMBL/GenBank/DDBJ databases">
        <title>Genomic Encyclopedia of Type Strains, Phase IV (KMG-V): Genome sequencing to study the core and pangenomes of soil and plant-associated prokaryotes.</title>
        <authorList>
            <person name="Whitman W."/>
        </authorList>
    </citation>
    <scope>NUCLEOTIDE SEQUENCE [LARGE SCALE GENOMIC DNA]</scope>
    <source>
        <strain evidence="9 10">M2T3</strain>
    </source>
</reference>
<feature type="transmembrane region" description="Helical" evidence="7">
    <location>
        <begin position="210"/>
        <end position="233"/>
    </location>
</feature>
<dbReference type="RefSeq" id="WP_184626331.1">
    <property type="nucleotide sequence ID" value="NZ_JACHCC010000008.1"/>
</dbReference>
<sequence length="468" mass="52418">MKTSYKIKALLISCLIIVSTLSLMQFYLVKATYQLKKEKYNDDLKIAAGKFYDVTHRKTKLSATIWANLQATIQLYIEGKVSRKDLLKAIMIKNDSVTRIANQYFSNISAKTPLLKNADYVERIDEVIIQVNGRNSILLARSGKPYIYFGHSAPKTDLLLLGGQSFSNSKWLVKIPPTNRLSLCKVFIFGSSYVNTSGWKRELFGQMASIFLLAVGLIVAVIILFYLMFSAIFRQKKIAEIQTDFANNITHELKTPLSSVSIIIKSLGKQEVQANPVLFNELLQSLSRQQIKIQQTVDSVLESATLTELKIEKTSINISTCLNEYAKSIFLDTHTLITDISPETFILRTHLPTLQNALNNLVENAVKYTPAGTTITLKAYSGDNYYIEVIDKGSGIAISQQTMIFNKFYRISEQNRHTVKGLGLGLYISKHAIEQLGGHLTLKSEPGSGSTFIIQLPIDENKGTSYRG</sequence>
<dbReference type="PRINTS" id="PR00344">
    <property type="entry name" value="BCTRLSENSOR"/>
</dbReference>
<evidence type="ECO:0000256" key="7">
    <source>
        <dbReference type="SAM" id="Phobius"/>
    </source>
</evidence>
<dbReference type="Pfam" id="PF00512">
    <property type="entry name" value="HisKA"/>
    <property type="match status" value="1"/>
</dbReference>
<keyword evidence="7" id="KW-0472">Membrane</keyword>
<comment type="caution">
    <text evidence="9">The sequence shown here is derived from an EMBL/GenBank/DDBJ whole genome shotgun (WGS) entry which is preliminary data.</text>
</comment>
<feature type="transmembrane region" description="Helical" evidence="7">
    <location>
        <begin position="6"/>
        <end position="29"/>
    </location>
</feature>
<evidence type="ECO:0000256" key="3">
    <source>
        <dbReference type="ARBA" id="ARBA00022553"/>
    </source>
</evidence>
<gene>
    <name evidence="9" type="ORF">HDF25_003160</name>
</gene>
<organism evidence="9 10">
    <name type="scientific">Pedobacter cryoconitis</name>
    <dbReference type="NCBI Taxonomy" id="188932"/>
    <lineage>
        <taxon>Bacteria</taxon>
        <taxon>Pseudomonadati</taxon>
        <taxon>Bacteroidota</taxon>
        <taxon>Sphingobacteriia</taxon>
        <taxon>Sphingobacteriales</taxon>
        <taxon>Sphingobacteriaceae</taxon>
        <taxon>Pedobacter</taxon>
    </lineage>
</organism>
<evidence type="ECO:0000256" key="5">
    <source>
        <dbReference type="ARBA" id="ARBA00022777"/>
    </source>
</evidence>
<dbReference type="Pfam" id="PF02518">
    <property type="entry name" value="HATPase_c"/>
    <property type="match status" value="1"/>
</dbReference>
<dbReference type="PROSITE" id="PS50109">
    <property type="entry name" value="HIS_KIN"/>
    <property type="match status" value="1"/>
</dbReference>
<keyword evidence="4" id="KW-0808">Transferase</keyword>
<keyword evidence="7" id="KW-0812">Transmembrane</keyword>
<dbReference type="EC" id="2.7.13.3" evidence="2"/>
<dbReference type="InterPro" id="IPR003594">
    <property type="entry name" value="HATPase_dom"/>
</dbReference>
<dbReference type="InterPro" id="IPR003661">
    <property type="entry name" value="HisK_dim/P_dom"/>
</dbReference>
<dbReference type="GO" id="GO:0004721">
    <property type="term" value="F:phosphoprotein phosphatase activity"/>
    <property type="evidence" value="ECO:0007669"/>
    <property type="project" value="TreeGrafter"/>
</dbReference>
<feature type="domain" description="Histidine kinase" evidence="8">
    <location>
        <begin position="248"/>
        <end position="460"/>
    </location>
</feature>
<dbReference type="Proteomes" id="UP000521017">
    <property type="component" value="Unassembled WGS sequence"/>
</dbReference>
<dbReference type="EMBL" id="JACHCC010000008">
    <property type="protein sequence ID" value="MBB6500997.1"/>
    <property type="molecule type" value="Genomic_DNA"/>
</dbReference>
<dbReference type="Gene3D" id="1.10.287.130">
    <property type="match status" value="1"/>
</dbReference>
<keyword evidence="5 9" id="KW-0418">Kinase</keyword>
<dbReference type="InterPro" id="IPR036890">
    <property type="entry name" value="HATPase_C_sf"/>
</dbReference>
<dbReference type="InterPro" id="IPR050351">
    <property type="entry name" value="BphY/WalK/GraS-like"/>
</dbReference>
<dbReference type="InterPro" id="IPR036097">
    <property type="entry name" value="HisK_dim/P_sf"/>
</dbReference>